<dbReference type="SUPFAM" id="SSF57667">
    <property type="entry name" value="beta-beta-alpha zinc fingers"/>
    <property type="match status" value="1"/>
</dbReference>
<protein>
    <submittedName>
        <fullName evidence="7">Zf-BED domain-containing protein</fullName>
    </submittedName>
</protein>
<evidence type="ECO:0000256" key="2">
    <source>
        <dbReference type="ARBA" id="ARBA00022771"/>
    </source>
</evidence>
<dbReference type="Pfam" id="PF02892">
    <property type="entry name" value="zf-BED"/>
    <property type="match status" value="1"/>
</dbReference>
<sequence>MGSKRKQPEGNEKSQFEKQISVDNCGEKLPTPIDTSQQHNIEPNDVDTACSSPSRDCVVVREKNPVINETKVSDVSLAPSTKKTSEMWAHFAKVEVNGKLKGECNYCKKQLVAGGKVGTTSLHDHFKSCPRRKHKDVKQNLLVGTHKSGDPLLTLGNYQFDQEVGRKKLARMIILHEYPFDKICPTPPRCHPRLQLVASPVE</sequence>
<dbReference type="GO" id="GO:0006357">
    <property type="term" value="P:regulation of transcription by RNA polymerase II"/>
    <property type="evidence" value="ECO:0007669"/>
    <property type="project" value="TreeGrafter"/>
</dbReference>
<evidence type="ECO:0000259" key="6">
    <source>
        <dbReference type="PROSITE" id="PS50808"/>
    </source>
</evidence>
<dbReference type="InterPro" id="IPR036236">
    <property type="entry name" value="Znf_C2H2_sf"/>
</dbReference>
<feature type="compositionally biased region" description="Basic and acidic residues" evidence="5">
    <location>
        <begin position="1"/>
        <end position="16"/>
    </location>
</feature>
<feature type="region of interest" description="Disordered" evidence="5">
    <location>
        <begin position="1"/>
        <end position="53"/>
    </location>
</feature>
<evidence type="ECO:0000256" key="3">
    <source>
        <dbReference type="ARBA" id="ARBA00022833"/>
    </source>
</evidence>
<keyword evidence="2 4" id="KW-0863">Zinc-finger</keyword>
<dbReference type="EMBL" id="BDDD01002258">
    <property type="protein sequence ID" value="GAV80761.1"/>
    <property type="molecule type" value="Genomic_DNA"/>
</dbReference>
<feature type="domain" description="BED-type" evidence="6">
    <location>
        <begin position="82"/>
        <end position="141"/>
    </location>
</feature>
<dbReference type="GO" id="GO:0008270">
    <property type="term" value="F:zinc ion binding"/>
    <property type="evidence" value="ECO:0007669"/>
    <property type="project" value="UniProtKB-KW"/>
</dbReference>
<evidence type="ECO:0000313" key="8">
    <source>
        <dbReference type="Proteomes" id="UP000187406"/>
    </source>
</evidence>
<dbReference type="OrthoDB" id="1937726at2759"/>
<dbReference type="PANTHER" id="PTHR34396">
    <property type="entry name" value="OS03G0264950 PROTEIN-RELATED"/>
    <property type="match status" value="1"/>
</dbReference>
<dbReference type="SMART" id="SM00614">
    <property type="entry name" value="ZnF_BED"/>
    <property type="match status" value="1"/>
</dbReference>
<dbReference type="GO" id="GO:0005634">
    <property type="term" value="C:nucleus"/>
    <property type="evidence" value="ECO:0007669"/>
    <property type="project" value="TreeGrafter"/>
</dbReference>
<name>A0A1Q3CKZ9_CEPFO</name>
<evidence type="ECO:0000256" key="1">
    <source>
        <dbReference type="ARBA" id="ARBA00022723"/>
    </source>
</evidence>
<dbReference type="GO" id="GO:1990837">
    <property type="term" value="F:sequence-specific double-stranded DNA binding"/>
    <property type="evidence" value="ECO:0007669"/>
    <property type="project" value="TreeGrafter"/>
</dbReference>
<dbReference type="STRING" id="3775.A0A1Q3CKZ9"/>
<organism evidence="7 8">
    <name type="scientific">Cephalotus follicularis</name>
    <name type="common">Albany pitcher plant</name>
    <dbReference type="NCBI Taxonomy" id="3775"/>
    <lineage>
        <taxon>Eukaryota</taxon>
        <taxon>Viridiplantae</taxon>
        <taxon>Streptophyta</taxon>
        <taxon>Embryophyta</taxon>
        <taxon>Tracheophyta</taxon>
        <taxon>Spermatophyta</taxon>
        <taxon>Magnoliopsida</taxon>
        <taxon>eudicotyledons</taxon>
        <taxon>Gunneridae</taxon>
        <taxon>Pentapetalae</taxon>
        <taxon>rosids</taxon>
        <taxon>fabids</taxon>
        <taxon>Oxalidales</taxon>
        <taxon>Cephalotaceae</taxon>
        <taxon>Cephalotus</taxon>
    </lineage>
</organism>
<dbReference type="Proteomes" id="UP000187406">
    <property type="component" value="Unassembled WGS sequence"/>
</dbReference>
<dbReference type="PANTHER" id="PTHR34396:SF25">
    <property type="entry name" value="BOUNDARY ELEMENT ASSOCIATED FACTOR"/>
    <property type="match status" value="1"/>
</dbReference>
<reference evidence="8" key="1">
    <citation type="submission" date="2016-04" db="EMBL/GenBank/DDBJ databases">
        <title>Cephalotus genome sequencing.</title>
        <authorList>
            <person name="Fukushima K."/>
            <person name="Hasebe M."/>
            <person name="Fang X."/>
        </authorList>
    </citation>
    <scope>NUCLEOTIDE SEQUENCE [LARGE SCALE GENOMIC DNA]</scope>
    <source>
        <strain evidence="8">cv. St1</strain>
    </source>
</reference>
<keyword evidence="1" id="KW-0479">Metal-binding</keyword>
<keyword evidence="8" id="KW-1185">Reference proteome</keyword>
<proteinExistence type="predicted"/>
<dbReference type="AlphaFoldDB" id="A0A1Q3CKZ9"/>
<evidence type="ECO:0000256" key="5">
    <source>
        <dbReference type="SAM" id="MobiDB-lite"/>
    </source>
</evidence>
<keyword evidence="3" id="KW-0862">Zinc</keyword>
<comment type="caution">
    <text evidence="7">The sequence shown here is derived from an EMBL/GenBank/DDBJ whole genome shotgun (WGS) entry which is preliminary data.</text>
</comment>
<dbReference type="InParanoid" id="A0A1Q3CKZ9"/>
<dbReference type="PROSITE" id="PS50808">
    <property type="entry name" value="ZF_BED"/>
    <property type="match status" value="1"/>
</dbReference>
<dbReference type="InterPro" id="IPR053031">
    <property type="entry name" value="Cuticle_assoc_protein"/>
</dbReference>
<evidence type="ECO:0000313" key="7">
    <source>
        <dbReference type="EMBL" id="GAV80761.1"/>
    </source>
</evidence>
<evidence type="ECO:0000256" key="4">
    <source>
        <dbReference type="PROSITE-ProRule" id="PRU00027"/>
    </source>
</evidence>
<accession>A0A1Q3CKZ9</accession>
<dbReference type="InterPro" id="IPR003656">
    <property type="entry name" value="Znf_BED"/>
</dbReference>
<gene>
    <name evidence="7" type="ORF">CFOL_v3_24221</name>
</gene>